<keyword evidence="9" id="KW-1185">Reference proteome</keyword>
<dbReference type="Gene3D" id="3.30.413.10">
    <property type="entry name" value="Sulfite Reductase Hemoprotein, domain 1"/>
    <property type="match status" value="1"/>
</dbReference>
<evidence type="ECO:0000256" key="3">
    <source>
        <dbReference type="ARBA" id="ARBA00022723"/>
    </source>
</evidence>
<dbReference type="InterPro" id="IPR051329">
    <property type="entry name" value="NIR_SIR_4Fe-4S"/>
</dbReference>
<keyword evidence="2" id="KW-0349">Heme</keyword>
<dbReference type="STRING" id="490629.SAMN05216266_102274"/>
<dbReference type="GO" id="GO:0016491">
    <property type="term" value="F:oxidoreductase activity"/>
    <property type="evidence" value="ECO:0007669"/>
    <property type="project" value="UniProtKB-KW"/>
</dbReference>
<dbReference type="Pfam" id="PF03460">
    <property type="entry name" value="NIR_SIR_ferr"/>
    <property type="match status" value="1"/>
</dbReference>
<feature type="domain" description="Nitrite/Sulfite reductase ferredoxin-like" evidence="7">
    <location>
        <begin position="27"/>
        <end position="74"/>
    </location>
</feature>
<evidence type="ECO:0000256" key="6">
    <source>
        <dbReference type="ARBA" id="ARBA00023014"/>
    </source>
</evidence>
<dbReference type="GO" id="GO:0046872">
    <property type="term" value="F:metal ion binding"/>
    <property type="evidence" value="ECO:0007669"/>
    <property type="project" value="UniProtKB-KW"/>
</dbReference>
<gene>
    <name evidence="8" type="ORF">SAMN05216266_102274</name>
</gene>
<protein>
    <submittedName>
        <fullName evidence="8">Precorrin-3B synthase</fullName>
    </submittedName>
</protein>
<dbReference type="Gene3D" id="3.90.480.10">
    <property type="entry name" value="Sulfite Reductase Hemoprotein,Domain 2"/>
    <property type="match status" value="1"/>
</dbReference>
<dbReference type="RefSeq" id="WP_091670475.1">
    <property type="nucleotide sequence ID" value="NZ_FOKG01000002.1"/>
</dbReference>
<dbReference type="OrthoDB" id="105450at2"/>
<dbReference type="GO" id="GO:0051539">
    <property type="term" value="F:4 iron, 4 sulfur cluster binding"/>
    <property type="evidence" value="ECO:0007669"/>
    <property type="project" value="UniProtKB-KW"/>
</dbReference>
<organism evidence="8 9">
    <name type="scientific">Amycolatopsis marina</name>
    <dbReference type="NCBI Taxonomy" id="490629"/>
    <lineage>
        <taxon>Bacteria</taxon>
        <taxon>Bacillati</taxon>
        <taxon>Actinomycetota</taxon>
        <taxon>Actinomycetes</taxon>
        <taxon>Pseudonocardiales</taxon>
        <taxon>Pseudonocardiaceae</taxon>
        <taxon>Amycolatopsis</taxon>
    </lineage>
</organism>
<keyword evidence="6" id="KW-0411">Iron-sulfur</keyword>
<evidence type="ECO:0000256" key="4">
    <source>
        <dbReference type="ARBA" id="ARBA00023002"/>
    </source>
</evidence>
<evidence type="ECO:0000256" key="5">
    <source>
        <dbReference type="ARBA" id="ARBA00023004"/>
    </source>
</evidence>
<dbReference type="Proteomes" id="UP000243799">
    <property type="component" value="Unassembled WGS sequence"/>
</dbReference>
<sequence>MPTAERSHADACPGVFATHDAADGPLARVRLPGGAVTASQLRVLADCAEDLGDGFVHLTSRGNLQLRGLSKQDSELVPRLAGAGLLPAPEHERVRNFLASPASGLTGGLLDVRPLVRELDRSVCARSELASLPGRFLFALDDGRGDVSGEDPDVCWRAVDATTGALLVAGADSGLRIPRQHAVTALVSAAATFLQIRGTGDQAVWRVRELPGAVEAITTALAAVGRRVPPRPMPGGERLPIGTHRTDGGDLIACVAPVLGQLDSPALRLLAGMTAEVVVTPWRTIVVPVGSGSAVAELTEAGFVTDAADPVAGVSACAGLPGCAKSRADVRSDALRASAALSPGIRTHFSGCERRCGRPRQAHRDVLAEDGGYRVDDAWVPLDRLVDSLASSPAGKEDDA</sequence>
<keyword evidence="1" id="KW-0004">4Fe-4S</keyword>
<dbReference type="AlphaFoldDB" id="A0A1I0WY77"/>
<proteinExistence type="predicted"/>
<dbReference type="EMBL" id="FOKG01000002">
    <property type="protein sequence ID" value="SFA93088.1"/>
    <property type="molecule type" value="Genomic_DNA"/>
</dbReference>
<name>A0A1I0WY77_9PSEU</name>
<dbReference type="PANTHER" id="PTHR32439">
    <property type="entry name" value="FERREDOXIN--NITRITE REDUCTASE, CHLOROPLASTIC"/>
    <property type="match status" value="1"/>
</dbReference>
<evidence type="ECO:0000256" key="2">
    <source>
        <dbReference type="ARBA" id="ARBA00022617"/>
    </source>
</evidence>
<evidence type="ECO:0000259" key="7">
    <source>
        <dbReference type="Pfam" id="PF03460"/>
    </source>
</evidence>
<dbReference type="InterPro" id="IPR045854">
    <property type="entry name" value="NO2/SO3_Rdtase_4Fe4S_sf"/>
</dbReference>
<evidence type="ECO:0000313" key="8">
    <source>
        <dbReference type="EMBL" id="SFA93088.1"/>
    </source>
</evidence>
<dbReference type="InterPro" id="IPR005117">
    <property type="entry name" value="NiRdtase/SiRdtase_haem-b_fer"/>
</dbReference>
<dbReference type="PANTHER" id="PTHR32439:SF9">
    <property type="entry name" value="BLR3264 PROTEIN"/>
    <property type="match status" value="1"/>
</dbReference>
<reference evidence="9" key="1">
    <citation type="submission" date="2016-10" db="EMBL/GenBank/DDBJ databases">
        <authorList>
            <person name="Varghese N."/>
            <person name="Submissions S."/>
        </authorList>
    </citation>
    <scope>NUCLEOTIDE SEQUENCE [LARGE SCALE GENOMIC DNA]</scope>
    <source>
        <strain evidence="9">CGMCC 4.3568</strain>
    </source>
</reference>
<accession>A0A1I0WY77</accession>
<evidence type="ECO:0000256" key="1">
    <source>
        <dbReference type="ARBA" id="ARBA00022485"/>
    </source>
</evidence>
<keyword evidence="5" id="KW-0408">Iron</keyword>
<keyword evidence="4" id="KW-0560">Oxidoreductase</keyword>
<dbReference type="SUPFAM" id="SSF55124">
    <property type="entry name" value="Nitrite/Sulfite reductase N-terminal domain-like"/>
    <property type="match status" value="2"/>
</dbReference>
<keyword evidence="3" id="KW-0479">Metal-binding</keyword>
<dbReference type="InterPro" id="IPR036136">
    <property type="entry name" value="Nit/Sulf_reduc_fer-like_dom_sf"/>
</dbReference>
<dbReference type="SUPFAM" id="SSF56014">
    <property type="entry name" value="Nitrite and sulphite reductase 4Fe-4S domain-like"/>
    <property type="match status" value="1"/>
</dbReference>
<evidence type="ECO:0000313" key="9">
    <source>
        <dbReference type="Proteomes" id="UP000243799"/>
    </source>
</evidence>